<protein>
    <recommendedName>
        <fullName evidence="4">DUF2909 domain-containing protein</fullName>
    </recommendedName>
</protein>
<reference evidence="2 3" key="1">
    <citation type="submission" date="2019-05" db="EMBL/GenBank/DDBJ databases">
        <title>Whole genome sequence analysis of Cupriavidus campinensis S14E4C strain.</title>
        <authorList>
            <person name="Abbaszade G."/>
            <person name="Szabo A."/>
            <person name="Toumi M."/>
            <person name="Toth E."/>
        </authorList>
    </citation>
    <scope>NUCLEOTIDE SEQUENCE [LARGE SCALE GENOMIC DNA]</scope>
    <source>
        <strain evidence="2 3">S14E4C</strain>
    </source>
</reference>
<accession>A0ABY3ESS6</accession>
<evidence type="ECO:0008006" key="4">
    <source>
        <dbReference type="Google" id="ProtNLM"/>
    </source>
</evidence>
<dbReference type="EMBL" id="VCIZ01000002">
    <property type="protein sequence ID" value="TSP14024.1"/>
    <property type="molecule type" value="Genomic_DNA"/>
</dbReference>
<proteinExistence type="predicted"/>
<feature type="transmembrane region" description="Helical" evidence="1">
    <location>
        <begin position="41"/>
        <end position="61"/>
    </location>
</feature>
<evidence type="ECO:0000313" key="3">
    <source>
        <dbReference type="Proteomes" id="UP000318943"/>
    </source>
</evidence>
<keyword evidence="1" id="KW-1133">Transmembrane helix</keyword>
<keyword evidence="1" id="KW-0812">Transmembrane</keyword>
<organism evidence="2 3">
    <name type="scientific">Cupriavidus campinensis</name>
    <dbReference type="NCBI Taxonomy" id="151783"/>
    <lineage>
        <taxon>Bacteria</taxon>
        <taxon>Pseudomonadati</taxon>
        <taxon>Pseudomonadota</taxon>
        <taxon>Betaproteobacteria</taxon>
        <taxon>Burkholderiales</taxon>
        <taxon>Burkholderiaceae</taxon>
        <taxon>Cupriavidus</taxon>
    </lineage>
</organism>
<keyword evidence="3" id="KW-1185">Reference proteome</keyword>
<name>A0ABY3ESS6_9BURK</name>
<evidence type="ECO:0000313" key="2">
    <source>
        <dbReference type="EMBL" id="TSP14024.1"/>
    </source>
</evidence>
<evidence type="ECO:0000256" key="1">
    <source>
        <dbReference type="SAM" id="Phobius"/>
    </source>
</evidence>
<keyword evidence="1" id="KW-0472">Membrane</keyword>
<comment type="caution">
    <text evidence="2">The sequence shown here is derived from an EMBL/GenBank/DDBJ whole genome shotgun (WGS) entry which is preliminary data.</text>
</comment>
<dbReference type="Proteomes" id="UP000318943">
    <property type="component" value="Unassembled WGS sequence"/>
</dbReference>
<gene>
    <name evidence="2" type="ORF">FGG12_06015</name>
</gene>
<dbReference type="RefSeq" id="WP_144196717.1">
    <property type="nucleotide sequence ID" value="NZ_VCIZ01000002.1"/>
</dbReference>
<sequence length="66" mass="7244">MARVLIVALSLAVSFSLVVHFLLNASSKQRFAWLRAFNRRLMIGLLVAVLVAAVMLTLSTLDSLTN</sequence>